<protein>
    <recommendedName>
        <fullName evidence="4">Phosphopantetheine adenylyltransferase</fullName>
    </recommendedName>
</protein>
<accession>A0ABT0GIZ4</accession>
<evidence type="ECO:0008006" key="4">
    <source>
        <dbReference type="Google" id="ProtNLM"/>
    </source>
</evidence>
<evidence type="ECO:0000313" key="2">
    <source>
        <dbReference type="EMBL" id="MCK7594502.1"/>
    </source>
</evidence>
<sequence>MSARHAVAGCLLALTLIHVLPLAGLAGEAALRAGYGLAALDAGSLILLRHRALLFGVLAGLLLASLWRPALRAPVILATLVADGGFLLLAWPWTALPPGLLPILWGDLLAVPLALAALLLGRPASR</sequence>
<evidence type="ECO:0000313" key="3">
    <source>
        <dbReference type="Proteomes" id="UP001431449"/>
    </source>
</evidence>
<keyword evidence="1" id="KW-0812">Transmembrane</keyword>
<dbReference type="RefSeq" id="WP_248209898.1">
    <property type="nucleotide sequence ID" value="NZ_JALNMH010000010.1"/>
</dbReference>
<comment type="caution">
    <text evidence="2">The sequence shown here is derived from an EMBL/GenBank/DDBJ whole genome shotgun (WGS) entry which is preliminary data.</text>
</comment>
<organism evidence="2 3">
    <name type="scientific">Pseudomarimonas salicorniae</name>
    <dbReference type="NCBI Taxonomy" id="2933270"/>
    <lineage>
        <taxon>Bacteria</taxon>
        <taxon>Pseudomonadati</taxon>
        <taxon>Pseudomonadota</taxon>
        <taxon>Gammaproteobacteria</taxon>
        <taxon>Lysobacterales</taxon>
        <taxon>Lysobacteraceae</taxon>
        <taxon>Pseudomarimonas</taxon>
    </lineage>
</organism>
<keyword evidence="1" id="KW-0472">Membrane</keyword>
<dbReference type="Proteomes" id="UP001431449">
    <property type="component" value="Unassembled WGS sequence"/>
</dbReference>
<keyword evidence="3" id="KW-1185">Reference proteome</keyword>
<feature type="transmembrane region" description="Helical" evidence="1">
    <location>
        <begin position="50"/>
        <end position="67"/>
    </location>
</feature>
<gene>
    <name evidence="2" type="ORF">M0G41_12565</name>
</gene>
<name>A0ABT0GIZ4_9GAMM</name>
<keyword evidence="1" id="KW-1133">Transmembrane helix</keyword>
<evidence type="ECO:0000256" key="1">
    <source>
        <dbReference type="SAM" id="Phobius"/>
    </source>
</evidence>
<proteinExistence type="predicted"/>
<feature type="transmembrane region" description="Helical" evidence="1">
    <location>
        <begin position="74"/>
        <end position="93"/>
    </location>
</feature>
<reference evidence="2" key="1">
    <citation type="submission" date="2022-04" db="EMBL/GenBank/DDBJ databases">
        <title>Lysobacter sp. CAU 1642 isolated from sea sand.</title>
        <authorList>
            <person name="Kim W."/>
        </authorList>
    </citation>
    <scope>NUCLEOTIDE SEQUENCE</scope>
    <source>
        <strain evidence="2">CAU 1642</strain>
    </source>
</reference>
<dbReference type="EMBL" id="JALNMH010000010">
    <property type="protein sequence ID" value="MCK7594502.1"/>
    <property type="molecule type" value="Genomic_DNA"/>
</dbReference>
<feature type="transmembrane region" description="Helical" evidence="1">
    <location>
        <begin position="99"/>
        <end position="120"/>
    </location>
</feature>